<name>A0A9W6F2X0_9CHLO</name>
<comment type="caution">
    <text evidence="1">The sequence shown here is derived from an EMBL/GenBank/DDBJ whole genome shotgun (WGS) entry which is preliminary data.</text>
</comment>
<organism evidence="1 2">
    <name type="scientific">Pleodorina starrii</name>
    <dbReference type="NCBI Taxonomy" id="330485"/>
    <lineage>
        <taxon>Eukaryota</taxon>
        <taxon>Viridiplantae</taxon>
        <taxon>Chlorophyta</taxon>
        <taxon>core chlorophytes</taxon>
        <taxon>Chlorophyceae</taxon>
        <taxon>CS clade</taxon>
        <taxon>Chlamydomonadales</taxon>
        <taxon>Volvocaceae</taxon>
        <taxon>Pleodorina</taxon>
    </lineage>
</organism>
<dbReference type="Pfam" id="PF04749">
    <property type="entry name" value="PLAC8"/>
    <property type="match status" value="1"/>
</dbReference>
<dbReference type="NCBIfam" id="TIGR01571">
    <property type="entry name" value="A_thal_Cys_rich"/>
    <property type="match status" value="1"/>
</dbReference>
<gene>
    <name evidence="1" type="primary">PLEST006475</name>
    <name evidence="1" type="ORF">PLESTB_000776300</name>
</gene>
<evidence type="ECO:0000313" key="1">
    <source>
        <dbReference type="EMBL" id="GLC53686.1"/>
    </source>
</evidence>
<evidence type="ECO:0000313" key="2">
    <source>
        <dbReference type="Proteomes" id="UP001165080"/>
    </source>
</evidence>
<reference evidence="1 2" key="1">
    <citation type="journal article" date="2023" name="Commun. Biol.">
        <title>Reorganization of the ancestral sex-determining regions during the evolution of trioecy in Pleodorina starrii.</title>
        <authorList>
            <person name="Takahashi K."/>
            <person name="Suzuki S."/>
            <person name="Kawai-Toyooka H."/>
            <person name="Yamamoto K."/>
            <person name="Hamaji T."/>
            <person name="Ootsuki R."/>
            <person name="Yamaguchi H."/>
            <person name="Kawachi M."/>
            <person name="Higashiyama T."/>
            <person name="Nozaki H."/>
        </authorList>
    </citation>
    <scope>NUCLEOTIDE SEQUENCE [LARGE SCALE GENOMIC DNA]</scope>
    <source>
        <strain evidence="1 2">NIES-4479</strain>
    </source>
</reference>
<dbReference type="Proteomes" id="UP001165080">
    <property type="component" value="Unassembled WGS sequence"/>
</dbReference>
<dbReference type="PANTHER" id="PTHR15907">
    <property type="entry name" value="DUF614 FAMILY PROTEIN-RELATED"/>
    <property type="match status" value="1"/>
</dbReference>
<proteinExistence type="predicted"/>
<protein>
    <submittedName>
        <fullName evidence="1">Uncharacterized protein</fullName>
    </submittedName>
</protein>
<sequence>MASRGDWSTELWDICAQPGGPNMCCLSLWCPCVQYGLLLEQLPPGTVTCAGSVAGGCALFCTLWLLGDLLSAVLLTKIFTLPCTALVHSHARGYIRRKYGIQSHPLHDFCVTWCCAPCALCQEAREVVIRQAAEREDQARTPLLSRSSSVHDRDISTRSSLAGGRVPGLVSMGSGPEPVSPVAVHVAPAGGSGPLGSPALGGLFEAQSGVSAPGKGLVASAGGAGSNGVFTPSPHRTSVRSGTALAAAAGAVATAGLAAAGAAGAAAAAGAATVRADAIAVSPNGRASEVLGTAHAPGTH</sequence>
<dbReference type="EMBL" id="BRXU01000008">
    <property type="protein sequence ID" value="GLC53686.1"/>
    <property type="molecule type" value="Genomic_DNA"/>
</dbReference>
<dbReference type="AlphaFoldDB" id="A0A9W6F2X0"/>
<keyword evidence="2" id="KW-1185">Reference proteome</keyword>
<dbReference type="InterPro" id="IPR006461">
    <property type="entry name" value="PLAC_motif_containing"/>
</dbReference>
<accession>A0A9W6F2X0</accession>